<dbReference type="Gene3D" id="1.10.1070.11">
    <property type="entry name" value="Phosphatidylinositol 3-/4-kinase, catalytic domain"/>
    <property type="match status" value="1"/>
</dbReference>
<dbReference type="SUPFAM" id="SSF56112">
    <property type="entry name" value="Protein kinase-like (PK-like)"/>
    <property type="match status" value="1"/>
</dbReference>
<dbReference type="GO" id="GO:0005634">
    <property type="term" value="C:nucleus"/>
    <property type="evidence" value="ECO:0007669"/>
    <property type="project" value="TreeGrafter"/>
</dbReference>
<evidence type="ECO:0000313" key="4">
    <source>
        <dbReference type="EMBL" id="CRZ03357.1"/>
    </source>
</evidence>
<dbReference type="GO" id="GO:0000723">
    <property type="term" value="P:telomere maintenance"/>
    <property type="evidence" value="ECO:0007669"/>
    <property type="project" value="TreeGrafter"/>
</dbReference>
<dbReference type="PROSITE" id="PS51189">
    <property type="entry name" value="FAT"/>
    <property type="match status" value="1"/>
</dbReference>
<feature type="domain" description="FATC" evidence="3">
    <location>
        <begin position="1216"/>
        <end position="1248"/>
    </location>
</feature>
<dbReference type="PROSITE" id="PS51190">
    <property type="entry name" value="FATC"/>
    <property type="match status" value="1"/>
</dbReference>
<dbReference type="InterPro" id="IPR003151">
    <property type="entry name" value="PIK-rel_kinase_FAT"/>
</dbReference>
<dbReference type="InterPro" id="IPR003152">
    <property type="entry name" value="FATC_dom"/>
</dbReference>
<dbReference type="SMART" id="SM01343">
    <property type="entry name" value="FATC"/>
    <property type="match status" value="1"/>
</dbReference>
<dbReference type="AlphaFoldDB" id="A0A0H5QP25"/>
<dbReference type="PROSITE" id="PS50290">
    <property type="entry name" value="PI3_4_KINASE_3"/>
    <property type="match status" value="1"/>
</dbReference>
<dbReference type="Pfam" id="PF00454">
    <property type="entry name" value="PI3_PI4_kinase"/>
    <property type="match status" value="1"/>
</dbReference>
<evidence type="ECO:0000259" key="3">
    <source>
        <dbReference type="PROSITE" id="PS51190"/>
    </source>
</evidence>
<dbReference type="InterPro" id="IPR045581">
    <property type="entry name" value="DNAPKcs_CC5"/>
</dbReference>
<evidence type="ECO:0000259" key="1">
    <source>
        <dbReference type="PROSITE" id="PS50290"/>
    </source>
</evidence>
<evidence type="ECO:0000259" key="2">
    <source>
        <dbReference type="PROSITE" id="PS51189"/>
    </source>
</evidence>
<dbReference type="InterPro" id="IPR011009">
    <property type="entry name" value="Kinase-like_dom_sf"/>
</dbReference>
<dbReference type="PANTHER" id="PTHR11139">
    <property type="entry name" value="ATAXIA TELANGIECTASIA MUTATED ATM -RELATED"/>
    <property type="match status" value="1"/>
</dbReference>
<sequence>EAREKSVKVYRSYRDGELPDIQIKRSDILIPLRALHCNHSLSRPLFLMLFRAILSSCSVAHSDTIRLCLSRIITLSFKSSPEIVHSILLASRECIPPVSVPSSSILTVARQNRTIESAILLLEHQIAPVKPLAPFLSDIGSKKRSKSISVSHRFDFLKLGASVESMRCLYDLYETIQDHDMMSSICSRLVHRPETNTALHLMLSGHYHKALHLYDALLNDDPGDAVDDFEVNMWEEGRVDMLYLLGQWHPLHDTIVSAIDEPISAPIWRGLWSSENSFFKEHSLLRIKYINAFQTSARKLPAVVDELREFTSGSMEHLETNPDIAFDLALSLLTINDLPRAKIALDKALNRCLSEWRSLPPFAYSAHSSLLRRLHILTEVHEFFTVSGAESGFIWCSREPQLVQPSESIFLDDLIRNRLLFISRIRSDYGDIGDKLFNCAVDIGISAISIYMKLENLPLARYLLDTCAALDPNNRSLSLLQFSYQLQNAGENKHEVLSDLAGTKFTGEQKLEALLLLAKGYETALDTNRSNHYMDEFAKETLSMIKSSSAQSEYKLAEFLVVYARHCWNILSAESPSPHRSTLRQSLITHTLLAMKLSSSADMFPIALETATEDEAVQDLFIDSLAAIPSWKFLRWRAQILAFLSSSANLMVPTLKRIAADYPHALIYPLELLVQSNASWDENVSKTLRELSRTCNLPLTRRFIQELDRLTFPEHKFRYWAMDSAKLIAKGNMERAVDKYLSFRSSCLPNGSTTPILESFRKGFGRKIDTSFGAAGQKLKTMSGDDVEKACSRIIRNRLGSLESGYMPTFGFSPFLASFAVRNDEYIEVPGQYSGLEMPSPENHARVVSFDPVVYTVRSIRRPKRLVIHGSDEREYSWLVKGGEDLRLDERIQSIFQAMNGFLSKDPACSQRSLSVPTYSVIPMTVSLGLIEWVPNTIAFGKCVEDQLGVQATSAIHESYNAAILKASRSSTNASLVHVYNRLWAQTDDINLLPAFESVVAQVPPNLLSRIITSLCNDVDTFFHVRSIFVKSFTIGAIASYILGLGDRHLDNILIDQKSGQVIPIDFGVAFDHGLQLPIPELVPIRFSFVFQNSLFPLEPSLIYRTMGRCLRVFRAEAQQLLSLMGVFIREPHLDWQPEPEQNPEKSSDSEAKSSAQCDVATASITGQQRLHWAKMKLNGYSSVHIMLSELKCISYPNVAKIMHVIKTAHAGYGDGILSVDDQVKCLLEHAGDPSILARTYQGWRPYI</sequence>
<feature type="domain" description="PI3K/PI4K catalytic" evidence="1">
    <location>
        <begin position="850"/>
        <end position="1176"/>
    </location>
</feature>
<proteinExistence type="predicted"/>
<organism evidence="4">
    <name type="scientific">Spongospora subterranea</name>
    <dbReference type="NCBI Taxonomy" id="70186"/>
    <lineage>
        <taxon>Eukaryota</taxon>
        <taxon>Sar</taxon>
        <taxon>Rhizaria</taxon>
        <taxon>Endomyxa</taxon>
        <taxon>Phytomyxea</taxon>
        <taxon>Plasmodiophorida</taxon>
        <taxon>Plasmodiophoridae</taxon>
        <taxon>Spongospora</taxon>
    </lineage>
</organism>
<feature type="non-terminal residue" evidence="4">
    <location>
        <position position="1"/>
    </location>
</feature>
<dbReference type="Pfam" id="PF02259">
    <property type="entry name" value="FAT"/>
    <property type="match status" value="1"/>
</dbReference>
<dbReference type="PANTHER" id="PTHR11139:SF68">
    <property type="entry name" value="DNA-DEPENDENT PROTEIN KINASE CATALYTIC SUBUNIT"/>
    <property type="match status" value="1"/>
</dbReference>
<dbReference type="GO" id="GO:0004674">
    <property type="term" value="F:protein serine/threonine kinase activity"/>
    <property type="evidence" value="ECO:0007669"/>
    <property type="project" value="TreeGrafter"/>
</dbReference>
<dbReference type="Gene3D" id="3.30.1010.10">
    <property type="entry name" value="Phosphatidylinositol 3-kinase Catalytic Subunit, Chain A, domain 4"/>
    <property type="match status" value="1"/>
</dbReference>
<feature type="domain" description="FAT" evidence="2">
    <location>
        <begin position="104"/>
        <end position="676"/>
    </location>
</feature>
<dbReference type="InterPro" id="IPR000403">
    <property type="entry name" value="PI3/4_kinase_cat_dom"/>
</dbReference>
<dbReference type="Pfam" id="PF19704">
    <property type="entry name" value="DNAPKcs_CC5"/>
    <property type="match status" value="1"/>
</dbReference>
<name>A0A0H5QP25_9EUKA</name>
<dbReference type="InterPro" id="IPR014009">
    <property type="entry name" value="PIK_FAT"/>
</dbReference>
<accession>A0A0H5QP25</accession>
<dbReference type="InterPro" id="IPR050517">
    <property type="entry name" value="DDR_Repair_Kinase"/>
</dbReference>
<dbReference type="SMART" id="SM00146">
    <property type="entry name" value="PI3Kc"/>
    <property type="match status" value="1"/>
</dbReference>
<dbReference type="GO" id="GO:0006303">
    <property type="term" value="P:double-strand break repair via nonhomologous end joining"/>
    <property type="evidence" value="ECO:0007669"/>
    <property type="project" value="InterPro"/>
</dbReference>
<dbReference type="Pfam" id="PF02260">
    <property type="entry name" value="FATC"/>
    <property type="match status" value="1"/>
</dbReference>
<dbReference type="InterPro" id="IPR036940">
    <property type="entry name" value="PI3/4_kinase_cat_sf"/>
</dbReference>
<protein>
    <submittedName>
        <fullName evidence="4">Uncharacterized protein</fullName>
    </submittedName>
</protein>
<reference evidence="4" key="1">
    <citation type="submission" date="2015-04" db="EMBL/GenBank/DDBJ databases">
        <title>The genome sequence of the plant pathogenic Rhizarian Plasmodiophora brassicae reveals insights in its biotrophic life cycle and the origin of chitin synthesis.</title>
        <authorList>
            <person name="Schwelm A."/>
            <person name="Fogelqvist J."/>
            <person name="Knaust A."/>
            <person name="Julke S."/>
            <person name="Lilja T."/>
            <person name="Dhandapani V."/>
            <person name="Bonilla-Rosso G."/>
            <person name="Karlsson M."/>
            <person name="Shevchenko A."/>
            <person name="Choi S.R."/>
            <person name="Kim H.G."/>
            <person name="Park J.Y."/>
            <person name="Lim Y.P."/>
            <person name="Ludwig-Muller J."/>
            <person name="Dixelius C."/>
        </authorList>
    </citation>
    <scope>NUCLEOTIDE SEQUENCE</scope>
    <source>
        <tissue evidence="4">Potato root galls</tissue>
    </source>
</reference>
<dbReference type="EMBL" id="HACM01002915">
    <property type="protein sequence ID" value="CRZ03357.1"/>
    <property type="molecule type" value="Transcribed_RNA"/>
</dbReference>